<evidence type="ECO:0000313" key="5">
    <source>
        <dbReference type="EMBL" id="CAK9037565.1"/>
    </source>
</evidence>
<dbReference type="InterPro" id="IPR025269">
    <property type="entry name" value="SAM-like_dom"/>
</dbReference>
<keyword evidence="2" id="KW-0233">DNA recombination</keyword>
<dbReference type="Gene3D" id="1.10.443.10">
    <property type="entry name" value="Intergrase catalytic core"/>
    <property type="match status" value="1"/>
</dbReference>
<comment type="caution">
    <text evidence="5">The sequence shown here is derived from an EMBL/GenBank/DDBJ whole genome shotgun (WGS) entry which is preliminary data.</text>
</comment>
<dbReference type="EMBL" id="CAXAMM010015891">
    <property type="protein sequence ID" value="CAK9037565.1"/>
    <property type="molecule type" value="Genomic_DNA"/>
</dbReference>
<dbReference type="PANTHER" id="PTHR30349">
    <property type="entry name" value="PHAGE INTEGRASE-RELATED"/>
    <property type="match status" value="1"/>
</dbReference>
<proteinExistence type="predicted"/>
<dbReference type="SUPFAM" id="SSF56349">
    <property type="entry name" value="DNA breaking-rejoining enzymes"/>
    <property type="match status" value="1"/>
</dbReference>
<feature type="domain" description="Core-binding (CB)" evidence="4">
    <location>
        <begin position="98"/>
        <end position="176"/>
    </location>
</feature>
<dbReference type="InterPro" id="IPR050090">
    <property type="entry name" value="Tyrosine_recombinase_XerCD"/>
</dbReference>
<gene>
    <name evidence="5" type="ORF">SCF082_LOCUS22242</name>
</gene>
<dbReference type="PANTHER" id="PTHR30349:SF41">
    <property type="entry name" value="INTEGRASE_RECOMBINASE PROTEIN MJ0367-RELATED"/>
    <property type="match status" value="1"/>
</dbReference>
<evidence type="ECO:0000256" key="2">
    <source>
        <dbReference type="ARBA" id="ARBA00023172"/>
    </source>
</evidence>
<dbReference type="PROSITE" id="PS51900">
    <property type="entry name" value="CB"/>
    <property type="match status" value="1"/>
</dbReference>
<dbReference type="PROSITE" id="PS51898">
    <property type="entry name" value="TYR_RECOMBINASE"/>
    <property type="match status" value="1"/>
</dbReference>
<sequence>MASLARGPNGRHRILVTVGDRRETVSLNSKIPPREAQKILQHVEELATAANYGTQRAPQTSRWLAELSPKFRARLAAKGLCEPAESPGIVAPKSLGAMIDTIKANEWATLATSTVAIYERVSDNLRNYFGADRKPDRISPGDAEAFATWLRSHENLATATANKRAAIASKFFRSAIKYRWVEENPFESVKKTNVATTRFRFVETAEAEAVLEKLPTLEWKLLFALSRWGGLRVASEPRQLKWGHVDWEQNRLLVRCPKTANAGRAIRVVPIFPELYPLLRERFESPQDGVDWVLPMLRGISDAALRRPLQRAIRAAGVEVWPRLWHSMRASRQIELTDKFPANVVADWVGNSVATAQRHYLRTTSDHFARAVARAS</sequence>
<dbReference type="Pfam" id="PF13102">
    <property type="entry name" value="Phage_int_SAM_5"/>
    <property type="match status" value="1"/>
</dbReference>
<dbReference type="Proteomes" id="UP001642464">
    <property type="component" value="Unassembled WGS sequence"/>
</dbReference>
<evidence type="ECO:0000259" key="4">
    <source>
        <dbReference type="PROSITE" id="PS51900"/>
    </source>
</evidence>
<name>A0ABP0LH26_9DINO</name>
<dbReference type="InterPro" id="IPR010998">
    <property type="entry name" value="Integrase_recombinase_N"/>
</dbReference>
<organism evidence="5 6">
    <name type="scientific">Durusdinium trenchii</name>
    <dbReference type="NCBI Taxonomy" id="1381693"/>
    <lineage>
        <taxon>Eukaryota</taxon>
        <taxon>Sar</taxon>
        <taxon>Alveolata</taxon>
        <taxon>Dinophyceae</taxon>
        <taxon>Suessiales</taxon>
        <taxon>Symbiodiniaceae</taxon>
        <taxon>Durusdinium</taxon>
    </lineage>
</organism>
<dbReference type="InterPro" id="IPR044068">
    <property type="entry name" value="CB"/>
</dbReference>
<dbReference type="InterPro" id="IPR002104">
    <property type="entry name" value="Integrase_catalytic"/>
</dbReference>
<protein>
    <submittedName>
        <fullName evidence="5">Integrase</fullName>
    </submittedName>
</protein>
<feature type="domain" description="Tyr recombinase" evidence="3">
    <location>
        <begin position="197"/>
        <end position="373"/>
    </location>
</feature>
<reference evidence="5 6" key="1">
    <citation type="submission" date="2024-02" db="EMBL/GenBank/DDBJ databases">
        <authorList>
            <person name="Chen Y."/>
            <person name="Shah S."/>
            <person name="Dougan E. K."/>
            <person name="Thang M."/>
            <person name="Chan C."/>
        </authorList>
    </citation>
    <scope>NUCLEOTIDE SEQUENCE [LARGE SCALE GENOMIC DNA]</scope>
</reference>
<keyword evidence="1" id="KW-0238">DNA-binding</keyword>
<dbReference type="InterPro" id="IPR011010">
    <property type="entry name" value="DNA_brk_join_enz"/>
</dbReference>
<dbReference type="Gene3D" id="1.10.150.130">
    <property type="match status" value="1"/>
</dbReference>
<accession>A0ABP0LH26</accession>
<dbReference type="InterPro" id="IPR013762">
    <property type="entry name" value="Integrase-like_cat_sf"/>
</dbReference>
<keyword evidence="6" id="KW-1185">Reference proteome</keyword>
<evidence type="ECO:0000259" key="3">
    <source>
        <dbReference type="PROSITE" id="PS51898"/>
    </source>
</evidence>
<evidence type="ECO:0000313" key="6">
    <source>
        <dbReference type="Proteomes" id="UP001642464"/>
    </source>
</evidence>
<evidence type="ECO:0000256" key="1">
    <source>
        <dbReference type="ARBA" id="ARBA00023125"/>
    </source>
</evidence>